<feature type="compositionally biased region" description="Polar residues" evidence="1">
    <location>
        <begin position="594"/>
        <end position="603"/>
    </location>
</feature>
<dbReference type="Proteomes" id="UP000317839">
    <property type="component" value="Unassembled WGS sequence"/>
</dbReference>
<protein>
    <recommendedName>
        <fullName evidence="4">PilZ domain-containing protein</fullName>
    </recommendedName>
</protein>
<gene>
    <name evidence="2" type="ORF">FLL45_16395</name>
</gene>
<evidence type="ECO:0000256" key="1">
    <source>
        <dbReference type="SAM" id="MobiDB-lite"/>
    </source>
</evidence>
<accession>A0A545T743</accession>
<organism evidence="2 3">
    <name type="scientific">Aliikangiella marina</name>
    <dbReference type="NCBI Taxonomy" id="1712262"/>
    <lineage>
        <taxon>Bacteria</taxon>
        <taxon>Pseudomonadati</taxon>
        <taxon>Pseudomonadota</taxon>
        <taxon>Gammaproteobacteria</taxon>
        <taxon>Oceanospirillales</taxon>
        <taxon>Pleioneaceae</taxon>
        <taxon>Aliikangiella</taxon>
    </lineage>
</organism>
<reference evidence="2 3" key="1">
    <citation type="submission" date="2019-06" db="EMBL/GenBank/DDBJ databases">
        <title>Draft genome of Aliikangiella marina GYP-15.</title>
        <authorList>
            <person name="Wang G."/>
        </authorList>
    </citation>
    <scope>NUCLEOTIDE SEQUENCE [LARGE SCALE GENOMIC DNA]</scope>
    <source>
        <strain evidence="2 3">GYP-15</strain>
    </source>
</reference>
<comment type="caution">
    <text evidence="2">The sequence shown here is derived from an EMBL/GenBank/DDBJ whole genome shotgun (WGS) entry which is preliminary data.</text>
</comment>
<dbReference type="EMBL" id="VIKR01000004">
    <property type="protein sequence ID" value="TQV73040.1"/>
    <property type="molecule type" value="Genomic_DNA"/>
</dbReference>
<feature type="region of interest" description="Disordered" evidence="1">
    <location>
        <begin position="591"/>
        <end position="610"/>
    </location>
</feature>
<evidence type="ECO:0000313" key="3">
    <source>
        <dbReference type="Proteomes" id="UP000317839"/>
    </source>
</evidence>
<keyword evidence="3" id="KW-1185">Reference proteome</keyword>
<name>A0A545T743_9GAMM</name>
<evidence type="ECO:0008006" key="4">
    <source>
        <dbReference type="Google" id="ProtNLM"/>
    </source>
</evidence>
<dbReference type="RefSeq" id="WP_142943178.1">
    <property type="nucleotide sequence ID" value="NZ_VIKR01000004.1"/>
</dbReference>
<sequence>MKLGKSGLTIREIQVYYKPEFELTPRKVANWVKNLPMANVGDSSQRVYRLLVDINQAILDPDKRLSILNTIGPVASKLITSLEKQFINNRIALTEKQKKVAALLQAIQTELSIGYHSVIESYYGEVDLKRSQRKQMATALVLAIKFHGHVILRCYQLYASIPKRVWRELYCLYQIARNLELNEQKVSISAFDIDLSVNDIFTQILLMSVASPYQLRQREIDMLWQIIPELVASVTLKSHAYNKHHYVIALNGSQPPVHKSLYKSTENDITLKLTAFDAVDKLNLMLADIHEVNQASSRKIMLIKHLIQCWNQGAHRAFARTGCQGSANISFGLGATHYHLKMVTEEDNKPQNNTRTTLDAMEGSLKNATLTEVAVAKDTAKKQTFDYLSSSGAPSKDVWEKLYQTEKEKEYEAAREKMYQSSHRSRDTILRDSYKSQEVKLLNMSPNGYCIEIKSEELPSHAQTGEVLGFLEETHEADEHWNIGVVRWVKRQPKGSHVQMGVQLLAPGAKPVDIQLRNSRGSANEFQRALLLPALTGVGQPATMLTNSLSFTLNSKVRIHDKDEKYDARLSKEVAATSSYRQFHFERIGGSERAAQQKNSPQSPLGPDDLDGVWDLV</sequence>
<proteinExistence type="predicted"/>
<evidence type="ECO:0000313" key="2">
    <source>
        <dbReference type="EMBL" id="TQV73040.1"/>
    </source>
</evidence>
<dbReference type="AlphaFoldDB" id="A0A545T743"/>
<dbReference type="OrthoDB" id="5724405at2"/>